<comment type="catalytic activity">
    <reaction evidence="3">
        <text>N(6)-acetyl-L-lysyl-[protein] + NAD(+) + H2O = 2''-O-acetyl-ADP-D-ribose + nicotinamide + L-lysyl-[protein]</text>
        <dbReference type="Rhea" id="RHEA:43636"/>
        <dbReference type="Rhea" id="RHEA-COMP:9752"/>
        <dbReference type="Rhea" id="RHEA-COMP:10731"/>
        <dbReference type="ChEBI" id="CHEBI:15377"/>
        <dbReference type="ChEBI" id="CHEBI:17154"/>
        <dbReference type="ChEBI" id="CHEBI:29969"/>
        <dbReference type="ChEBI" id="CHEBI:57540"/>
        <dbReference type="ChEBI" id="CHEBI:61930"/>
        <dbReference type="ChEBI" id="CHEBI:83767"/>
        <dbReference type="EC" id="2.3.1.286"/>
    </reaction>
</comment>
<dbReference type="PANTHER" id="PTHR11085:SF10">
    <property type="entry name" value="NAD-DEPENDENT PROTEIN DEACYLASE SIRTUIN-5, MITOCHONDRIAL-RELATED"/>
    <property type="match status" value="1"/>
</dbReference>
<name>A0A5C5U9H9_9GAMM</name>
<dbReference type="InterPro" id="IPR050134">
    <property type="entry name" value="NAD-dep_sirtuin_deacylases"/>
</dbReference>
<keyword evidence="1" id="KW-0808">Transferase</keyword>
<dbReference type="InterPro" id="IPR029035">
    <property type="entry name" value="DHS-like_NAD/FAD-binding_dom"/>
</dbReference>
<gene>
    <name evidence="3" type="primary">cobB</name>
    <name evidence="6" type="ORF">FQY79_02645</name>
</gene>
<proteinExistence type="inferred from homology"/>
<comment type="catalytic activity">
    <reaction evidence="3">
        <text>N(6)-succinyl-L-lysyl-[protein] + NAD(+) + H2O = 2''-O-succinyl-ADP-D-ribose + nicotinamide + L-lysyl-[protein]</text>
        <dbReference type="Rhea" id="RHEA:47668"/>
        <dbReference type="Rhea" id="RHEA-COMP:9752"/>
        <dbReference type="Rhea" id="RHEA-COMP:11877"/>
        <dbReference type="ChEBI" id="CHEBI:15377"/>
        <dbReference type="ChEBI" id="CHEBI:17154"/>
        <dbReference type="ChEBI" id="CHEBI:29969"/>
        <dbReference type="ChEBI" id="CHEBI:57540"/>
        <dbReference type="ChEBI" id="CHEBI:87830"/>
        <dbReference type="ChEBI" id="CHEBI:87832"/>
    </reaction>
</comment>
<evidence type="ECO:0000256" key="3">
    <source>
        <dbReference type="HAMAP-Rule" id="MF_01121"/>
    </source>
</evidence>
<dbReference type="Gene3D" id="3.40.50.1220">
    <property type="entry name" value="TPP-binding domain"/>
    <property type="match status" value="1"/>
</dbReference>
<evidence type="ECO:0000256" key="2">
    <source>
        <dbReference type="ARBA" id="ARBA00023027"/>
    </source>
</evidence>
<dbReference type="HAMAP" id="MF_01121">
    <property type="entry name" value="Sirtuin_ClassIII"/>
    <property type="match status" value="1"/>
</dbReference>
<accession>A0A5C5U9H9</accession>
<dbReference type="CDD" id="cd01412">
    <property type="entry name" value="SIRT5_Af1_CobB"/>
    <property type="match status" value="1"/>
</dbReference>
<evidence type="ECO:0000313" key="7">
    <source>
        <dbReference type="Proteomes" id="UP000315949"/>
    </source>
</evidence>
<evidence type="ECO:0000259" key="5">
    <source>
        <dbReference type="PROSITE" id="PS50305"/>
    </source>
</evidence>
<dbReference type="GO" id="GO:0005737">
    <property type="term" value="C:cytoplasm"/>
    <property type="evidence" value="ECO:0007669"/>
    <property type="project" value="UniProtKB-SubCell"/>
</dbReference>
<evidence type="ECO:0000256" key="4">
    <source>
        <dbReference type="PROSITE-ProRule" id="PRU00236"/>
    </source>
</evidence>
<keyword evidence="7" id="KW-1185">Reference proteome</keyword>
<dbReference type="InterPro" id="IPR003000">
    <property type="entry name" value="Sirtuin"/>
</dbReference>
<feature type="domain" description="Deacetylase sirtuin-type" evidence="5">
    <location>
        <begin position="1"/>
        <end position="230"/>
    </location>
</feature>
<dbReference type="Pfam" id="PF02146">
    <property type="entry name" value="SIR2"/>
    <property type="match status" value="1"/>
</dbReference>
<comment type="similarity">
    <text evidence="3">Belongs to the sirtuin family. Class III subfamily.</text>
</comment>
<dbReference type="GO" id="GO:0017136">
    <property type="term" value="F:histone deacetylase activity, NAD-dependent"/>
    <property type="evidence" value="ECO:0007669"/>
    <property type="project" value="TreeGrafter"/>
</dbReference>
<comment type="function">
    <text evidence="3">NAD-dependent lysine deacetylase and desuccinylase that specifically removes acetyl and succinyl groups on target proteins. Modulates the activities of several proteins which are inactive in their acylated form.</text>
</comment>
<feature type="binding site" evidence="3 4">
    <location>
        <position position="103"/>
    </location>
    <ligand>
        <name>Zn(2+)</name>
        <dbReference type="ChEBI" id="CHEBI:29105"/>
    </ligand>
</feature>
<dbReference type="EC" id="2.3.1.286" evidence="3"/>
<feature type="binding site" evidence="3 4">
    <location>
        <position position="106"/>
    </location>
    <ligand>
        <name>Zn(2+)</name>
        <dbReference type="ChEBI" id="CHEBI:29105"/>
    </ligand>
</feature>
<feature type="binding site" evidence="3">
    <location>
        <begin position="174"/>
        <end position="176"/>
    </location>
    <ligand>
        <name>NAD(+)</name>
        <dbReference type="ChEBI" id="CHEBI:57540"/>
    </ligand>
</feature>
<dbReference type="GO" id="GO:0070403">
    <property type="term" value="F:NAD+ binding"/>
    <property type="evidence" value="ECO:0007669"/>
    <property type="project" value="UniProtKB-UniRule"/>
</dbReference>
<feature type="binding site" evidence="3">
    <location>
        <begin position="200"/>
        <end position="202"/>
    </location>
    <ligand>
        <name>NAD(+)</name>
        <dbReference type="ChEBI" id="CHEBI:57540"/>
    </ligand>
</feature>
<dbReference type="NCBIfam" id="NF001753">
    <property type="entry name" value="PRK00481.1-3"/>
    <property type="match status" value="1"/>
</dbReference>
<dbReference type="AlphaFoldDB" id="A0A5C5U9H9"/>
<dbReference type="GO" id="GO:0036055">
    <property type="term" value="F:protein-succinyllysine desuccinylase activity"/>
    <property type="evidence" value="ECO:0007669"/>
    <property type="project" value="UniProtKB-UniRule"/>
</dbReference>
<feature type="binding site" evidence="3">
    <location>
        <begin position="77"/>
        <end position="80"/>
    </location>
    <ligand>
        <name>NAD(+)</name>
        <dbReference type="ChEBI" id="CHEBI:57540"/>
    </ligand>
</feature>
<keyword evidence="3 4" id="KW-0479">Metal-binding</keyword>
<dbReference type="SUPFAM" id="SSF52467">
    <property type="entry name" value="DHS-like NAD/FAD-binding domain"/>
    <property type="match status" value="1"/>
</dbReference>
<feature type="binding site" evidence="3">
    <location>
        <position position="46"/>
    </location>
    <ligand>
        <name>substrate</name>
    </ligand>
</feature>
<dbReference type="PROSITE" id="PS50305">
    <property type="entry name" value="SIRTUIN"/>
    <property type="match status" value="1"/>
</dbReference>
<dbReference type="GO" id="GO:0036054">
    <property type="term" value="F:protein-malonyllysine demalonylase activity"/>
    <property type="evidence" value="ECO:0007669"/>
    <property type="project" value="InterPro"/>
</dbReference>
<dbReference type="InterPro" id="IPR026590">
    <property type="entry name" value="Ssirtuin_cat_dom"/>
</dbReference>
<dbReference type="InterPro" id="IPR026591">
    <property type="entry name" value="Sirtuin_cat_small_dom_sf"/>
</dbReference>
<evidence type="ECO:0000313" key="6">
    <source>
        <dbReference type="EMBL" id="TWT22222.1"/>
    </source>
</evidence>
<dbReference type="GO" id="GO:0008270">
    <property type="term" value="F:zinc ion binding"/>
    <property type="evidence" value="ECO:0007669"/>
    <property type="project" value="UniProtKB-UniRule"/>
</dbReference>
<comment type="caution">
    <text evidence="3">Lacks conserved residue(s) required for the propagation of feature annotation.</text>
</comment>
<protein>
    <recommendedName>
        <fullName evidence="3">NAD-dependent protein deacylase</fullName>
        <ecNumber evidence="3">2.3.1.286</ecNumber>
    </recommendedName>
    <alternativeName>
        <fullName evidence="3">Regulatory protein SIR2 homolog</fullName>
    </alternativeName>
</protein>
<feature type="binding site" evidence="3">
    <location>
        <position position="218"/>
    </location>
    <ligand>
        <name>NAD(+)</name>
        <dbReference type="ChEBI" id="CHEBI:57540"/>
    </ligand>
</feature>
<dbReference type="Gene3D" id="3.30.1600.10">
    <property type="entry name" value="SIR2/SIRT2 'Small Domain"/>
    <property type="match status" value="1"/>
</dbReference>
<sequence length="230" mass="24485">MSAESGIPTFRDALTGLWARFDAQSLATPEAFRRDPALCWGWYRWRAALVRRAAPNAGHLAIAAHADAGHAVAVVTQNVDDLHERAGARDVVHLHGSLFASRCIDCGHVVSPDPILERLDAVPADGAREAPPPCPRCGGAFRPGVVWFGEALPEDAWQRACEIVSRCALLVVVGTSGLVHPAASLPRLARECGARVVEINPVDSAVSAVAHERIRMPAATGIPVLLGRLD</sequence>
<evidence type="ECO:0000256" key="1">
    <source>
        <dbReference type="ARBA" id="ARBA00022679"/>
    </source>
</evidence>
<reference evidence="6 7" key="1">
    <citation type="submission" date="2019-07" db="EMBL/GenBank/DDBJ databases">
        <title>Luteimonas sp. YD-1 nov., isolated from acidic soil.</title>
        <authorList>
            <person name="Zhou J."/>
        </authorList>
    </citation>
    <scope>NUCLEOTIDE SEQUENCE [LARGE SCALE GENOMIC DNA]</scope>
    <source>
        <strain evidence="6 7">YD-1</strain>
    </source>
</reference>
<dbReference type="OrthoDB" id="9800582at2"/>
<dbReference type="EMBL" id="VOHE01000001">
    <property type="protein sequence ID" value="TWT22222.1"/>
    <property type="molecule type" value="Genomic_DNA"/>
</dbReference>
<comment type="caution">
    <text evidence="6">The sequence shown here is derived from an EMBL/GenBank/DDBJ whole genome shotgun (WGS) entry which is preliminary data.</text>
</comment>
<feature type="active site" description="Proton acceptor" evidence="3 4">
    <location>
        <position position="95"/>
    </location>
</feature>
<comment type="domain">
    <text evidence="3">2 residues (Tyr-43 and Arg-46) present in a large hydrophobic pocket are probably involved in substrate specificity. They are important for desuccinylation activity, but dispensable for deacetylation activity.</text>
</comment>
<comment type="cofactor">
    <cofactor evidence="3">
        <name>Zn(2+)</name>
        <dbReference type="ChEBI" id="CHEBI:29105"/>
    </cofactor>
    <text evidence="3">Binds 1 zinc ion per subunit.</text>
</comment>
<keyword evidence="2 3" id="KW-0520">NAD</keyword>
<feature type="binding site" evidence="3 4">
    <location>
        <position position="137"/>
    </location>
    <ligand>
        <name>Zn(2+)</name>
        <dbReference type="ChEBI" id="CHEBI:29105"/>
    </ligand>
</feature>
<feature type="binding site" evidence="3 4">
    <location>
        <position position="134"/>
    </location>
    <ligand>
        <name>Zn(2+)</name>
        <dbReference type="ChEBI" id="CHEBI:29105"/>
    </ligand>
</feature>
<keyword evidence="3" id="KW-0963">Cytoplasm</keyword>
<feature type="binding site" evidence="3">
    <location>
        <position position="43"/>
    </location>
    <ligand>
        <name>substrate</name>
    </ligand>
</feature>
<dbReference type="InterPro" id="IPR027546">
    <property type="entry name" value="Sirtuin_class_III"/>
</dbReference>
<organism evidence="6 7">
    <name type="scientific">Luteimonas wenzhouensis</name>
    <dbReference type="NCBI Taxonomy" id="2599615"/>
    <lineage>
        <taxon>Bacteria</taxon>
        <taxon>Pseudomonadati</taxon>
        <taxon>Pseudomonadota</taxon>
        <taxon>Gammaproteobacteria</taxon>
        <taxon>Lysobacterales</taxon>
        <taxon>Lysobacteraceae</taxon>
        <taxon>Luteimonas</taxon>
    </lineage>
</organism>
<dbReference type="PANTHER" id="PTHR11085">
    <property type="entry name" value="NAD-DEPENDENT PROTEIN DEACYLASE SIRTUIN-5, MITOCHONDRIAL-RELATED"/>
    <property type="match status" value="1"/>
</dbReference>
<keyword evidence="3 4" id="KW-0862">Zinc</keyword>
<comment type="subcellular location">
    <subcellularLocation>
        <location evidence="3">Cytoplasm</location>
    </subcellularLocation>
</comment>
<dbReference type="Proteomes" id="UP000315949">
    <property type="component" value="Unassembled WGS sequence"/>
</dbReference>